<evidence type="ECO:0000313" key="3">
    <source>
        <dbReference type="WBParaSite" id="jg26582"/>
    </source>
</evidence>
<protein>
    <submittedName>
        <fullName evidence="3">Uncharacterized protein</fullName>
    </submittedName>
</protein>
<proteinExistence type="predicted"/>
<sequence>MMYAPRMPPMPKPLSQSPLGRKNGSSPRLNLQKQYSQIVSQYQDLLDLLLENNRLYYSLADRFDQLSWQFSSLVNEQSKTRDILETFKPVAQPVVQLPVEEAVTVETESKKDVFGPKEDAEKDSQTEDGKTDSTKKTDAKKIKRRKDKKKLQKILLRQKFNANCKKHFLHFFFTLLNPKFWSIEGTLEFFGQAAGFNLGFALCPPIAPLIGYVGRKLGGKLGGGFI</sequence>
<accession>A0A915E546</accession>
<feature type="compositionally biased region" description="Polar residues" evidence="1">
    <location>
        <begin position="14"/>
        <end position="28"/>
    </location>
</feature>
<organism evidence="2 3">
    <name type="scientific">Ditylenchus dipsaci</name>
    <dbReference type="NCBI Taxonomy" id="166011"/>
    <lineage>
        <taxon>Eukaryota</taxon>
        <taxon>Metazoa</taxon>
        <taxon>Ecdysozoa</taxon>
        <taxon>Nematoda</taxon>
        <taxon>Chromadorea</taxon>
        <taxon>Rhabditida</taxon>
        <taxon>Tylenchina</taxon>
        <taxon>Tylenchomorpha</taxon>
        <taxon>Sphaerularioidea</taxon>
        <taxon>Anguinidae</taxon>
        <taxon>Anguininae</taxon>
        <taxon>Ditylenchus</taxon>
    </lineage>
</organism>
<keyword evidence="2" id="KW-1185">Reference proteome</keyword>
<evidence type="ECO:0000313" key="2">
    <source>
        <dbReference type="Proteomes" id="UP000887574"/>
    </source>
</evidence>
<name>A0A915E546_9BILA</name>
<feature type="compositionally biased region" description="Pro residues" evidence="1">
    <location>
        <begin position="1"/>
        <end position="12"/>
    </location>
</feature>
<evidence type="ECO:0000256" key="1">
    <source>
        <dbReference type="SAM" id="MobiDB-lite"/>
    </source>
</evidence>
<feature type="compositionally biased region" description="Basic and acidic residues" evidence="1">
    <location>
        <begin position="108"/>
        <end position="140"/>
    </location>
</feature>
<feature type="region of interest" description="Disordered" evidence="1">
    <location>
        <begin position="108"/>
        <end position="145"/>
    </location>
</feature>
<dbReference type="WBParaSite" id="jg26582">
    <property type="protein sequence ID" value="jg26582"/>
    <property type="gene ID" value="jg26582"/>
</dbReference>
<dbReference type="AlphaFoldDB" id="A0A915E546"/>
<dbReference type="Proteomes" id="UP000887574">
    <property type="component" value="Unplaced"/>
</dbReference>
<reference evidence="3" key="1">
    <citation type="submission" date="2022-11" db="UniProtKB">
        <authorList>
            <consortium name="WormBaseParasite"/>
        </authorList>
    </citation>
    <scope>IDENTIFICATION</scope>
</reference>
<feature type="region of interest" description="Disordered" evidence="1">
    <location>
        <begin position="1"/>
        <end position="28"/>
    </location>
</feature>